<evidence type="ECO:0000313" key="3">
    <source>
        <dbReference type="Proteomes" id="UP001151532"/>
    </source>
</evidence>
<accession>A0A9Q0ZWH5</accession>
<organism evidence="2 3">
    <name type="scientific">Salix purpurea</name>
    <name type="common">Purple osier willow</name>
    <dbReference type="NCBI Taxonomy" id="77065"/>
    <lineage>
        <taxon>Eukaryota</taxon>
        <taxon>Viridiplantae</taxon>
        <taxon>Streptophyta</taxon>
        <taxon>Embryophyta</taxon>
        <taxon>Tracheophyta</taxon>
        <taxon>Spermatophyta</taxon>
        <taxon>Magnoliopsida</taxon>
        <taxon>eudicotyledons</taxon>
        <taxon>Gunneridae</taxon>
        <taxon>Pentapetalae</taxon>
        <taxon>rosids</taxon>
        <taxon>fabids</taxon>
        <taxon>Malpighiales</taxon>
        <taxon>Salicaceae</taxon>
        <taxon>Saliceae</taxon>
        <taxon>Salix</taxon>
    </lineage>
</organism>
<dbReference type="AlphaFoldDB" id="A0A9Q0ZWH5"/>
<name>A0A9Q0ZWH5_SALPP</name>
<evidence type="ECO:0000256" key="1">
    <source>
        <dbReference type="SAM" id="MobiDB-lite"/>
    </source>
</evidence>
<reference evidence="2" key="2">
    <citation type="journal article" date="2023" name="Int. J. Mol. Sci.">
        <title>De Novo Assembly and Annotation of 11 Diverse Shrub Willow (Salix) Genomes Reveals Novel Gene Organization in Sex-Linked Regions.</title>
        <authorList>
            <person name="Hyden B."/>
            <person name="Feng K."/>
            <person name="Yates T.B."/>
            <person name="Jawdy S."/>
            <person name="Cereghino C."/>
            <person name="Smart L.B."/>
            <person name="Muchero W."/>
        </authorList>
    </citation>
    <scope>NUCLEOTIDE SEQUENCE</scope>
    <source>
        <tissue evidence="2">Shoot tip</tissue>
    </source>
</reference>
<feature type="region of interest" description="Disordered" evidence="1">
    <location>
        <begin position="52"/>
        <end position="72"/>
    </location>
</feature>
<dbReference type="Proteomes" id="UP001151532">
    <property type="component" value="Chromosome 12"/>
</dbReference>
<comment type="caution">
    <text evidence="2">The sequence shown here is derived from an EMBL/GenBank/DDBJ whole genome shotgun (WGS) entry which is preliminary data.</text>
</comment>
<dbReference type="EMBL" id="JAPFFK010000008">
    <property type="protein sequence ID" value="KAJ6749261.1"/>
    <property type="molecule type" value="Genomic_DNA"/>
</dbReference>
<keyword evidence="3" id="KW-1185">Reference proteome</keyword>
<evidence type="ECO:0000313" key="2">
    <source>
        <dbReference type="EMBL" id="KAJ6749261.1"/>
    </source>
</evidence>
<reference evidence="2" key="1">
    <citation type="submission" date="2022-11" db="EMBL/GenBank/DDBJ databases">
        <authorList>
            <person name="Hyden B.L."/>
            <person name="Feng K."/>
            <person name="Yates T."/>
            <person name="Jawdy S."/>
            <person name="Smart L.B."/>
            <person name="Muchero W."/>
        </authorList>
    </citation>
    <scope>NUCLEOTIDE SEQUENCE</scope>
    <source>
        <tissue evidence="2">Shoot tip</tissue>
    </source>
</reference>
<proteinExistence type="predicted"/>
<feature type="compositionally biased region" description="Basic and acidic residues" evidence="1">
    <location>
        <begin position="106"/>
        <end position="115"/>
    </location>
</feature>
<sequence length="127" mass="14149">MDFQGIEGYVICSDPRSRSEVFVTETKPLALPMEMASRVEDSFAFPEAIKGADTASNKDEQHSKPCQKHQRKKMSFLSVTRAGYASWVRSESNILSHPVELSQTVERSDGGRREISSSVSVDAPQRI</sequence>
<protein>
    <submittedName>
        <fullName evidence="2">Uncharacterized protein</fullName>
    </submittedName>
</protein>
<gene>
    <name evidence="2" type="ORF">OIU79_030205</name>
</gene>
<feature type="region of interest" description="Disordered" evidence="1">
    <location>
        <begin position="102"/>
        <end position="127"/>
    </location>
</feature>